<evidence type="ECO:0000259" key="7">
    <source>
        <dbReference type="Pfam" id="PF01850"/>
    </source>
</evidence>
<comment type="function">
    <text evidence="6">Toxic component of a toxin-antitoxin (TA) system. An RNase.</text>
</comment>
<evidence type="ECO:0000256" key="2">
    <source>
        <dbReference type="ARBA" id="ARBA00022722"/>
    </source>
</evidence>
<feature type="binding site" evidence="6">
    <location>
        <position position="5"/>
    </location>
    <ligand>
        <name>Mg(2+)</name>
        <dbReference type="ChEBI" id="CHEBI:18420"/>
    </ligand>
</feature>
<sequence length="129" mass="13876">MIYLDSSAVVKLARQENETAALRSWLAANPHPLVCSALARTETARALRRNDQAALKILPNVLALLLQRPITGAILDAAGQLPGTTLRSLDAIHLATAEDLKPALTHFIAYDKRLADAARSLGLHVVVPE</sequence>
<organism evidence="8 9">
    <name type="scientific">Fodinicola feengrottensis</name>
    <dbReference type="NCBI Taxonomy" id="435914"/>
    <lineage>
        <taxon>Bacteria</taxon>
        <taxon>Bacillati</taxon>
        <taxon>Actinomycetota</taxon>
        <taxon>Actinomycetes</taxon>
        <taxon>Mycobacteriales</taxon>
        <taxon>Fodinicola</taxon>
    </lineage>
</organism>
<gene>
    <name evidence="6" type="primary">vapC</name>
    <name evidence="8" type="ORF">GCM10009765_06870</name>
</gene>
<keyword evidence="6" id="KW-0800">Toxin</keyword>
<keyword evidence="4 6" id="KW-0378">Hydrolase</keyword>
<dbReference type="SUPFAM" id="SSF88723">
    <property type="entry name" value="PIN domain-like"/>
    <property type="match status" value="1"/>
</dbReference>
<dbReference type="InterPro" id="IPR029060">
    <property type="entry name" value="PIN-like_dom_sf"/>
</dbReference>
<dbReference type="CDD" id="cd09874">
    <property type="entry name" value="PIN_MT3492-like"/>
    <property type="match status" value="1"/>
</dbReference>
<comment type="caution">
    <text evidence="8">The sequence shown here is derived from an EMBL/GenBank/DDBJ whole genome shotgun (WGS) entry which is preliminary data.</text>
</comment>
<reference evidence="8 9" key="1">
    <citation type="journal article" date="2019" name="Int. J. Syst. Evol. Microbiol.">
        <title>The Global Catalogue of Microorganisms (GCM) 10K type strain sequencing project: providing services to taxonomists for standard genome sequencing and annotation.</title>
        <authorList>
            <consortium name="The Broad Institute Genomics Platform"/>
            <consortium name="The Broad Institute Genome Sequencing Center for Infectious Disease"/>
            <person name="Wu L."/>
            <person name="Ma J."/>
        </authorList>
    </citation>
    <scope>NUCLEOTIDE SEQUENCE [LARGE SCALE GENOMIC DNA]</scope>
    <source>
        <strain evidence="8 9">JCM 14718</strain>
    </source>
</reference>
<dbReference type="EMBL" id="BAAANY010000002">
    <property type="protein sequence ID" value="GAA1660100.1"/>
    <property type="molecule type" value="Genomic_DNA"/>
</dbReference>
<comment type="similarity">
    <text evidence="6">Belongs to the PINc/VapC protein family.</text>
</comment>
<dbReference type="Proteomes" id="UP001500618">
    <property type="component" value="Unassembled WGS sequence"/>
</dbReference>
<accession>A0ABN2FVI1</accession>
<dbReference type="Gene3D" id="3.40.50.1010">
    <property type="entry name" value="5'-nuclease"/>
    <property type="match status" value="1"/>
</dbReference>
<dbReference type="RefSeq" id="WP_163567401.1">
    <property type="nucleotide sequence ID" value="NZ_BAAANY010000002.1"/>
</dbReference>
<evidence type="ECO:0000256" key="1">
    <source>
        <dbReference type="ARBA" id="ARBA00022649"/>
    </source>
</evidence>
<evidence type="ECO:0000256" key="3">
    <source>
        <dbReference type="ARBA" id="ARBA00022723"/>
    </source>
</evidence>
<keyword evidence="5 6" id="KW-0460">Magnesium</keyword>
<evidence type="ECO:0000313" key="9">
    <source>
        <dbReference type="Proteomes" id="UP001500618"/>
    </source>
</evidence>
<keyword evidence="2 6" id="KW-0540">Nuclease</keyword>
<dbReference type="InterPro" id="IPR002716">
    <property type="entry name" value="PIN_dom"/>
</dbReference>
<evidence type="ECO:0000256" key="5">
    <source>
        <dbReference type="ARBA" id="ARBA00022842"/>
    </source>
</evidence>
<dbReference type="Pfam" id="PF01850">
    <property type="entry name" value="PIN"/>
    <property type="match status" value="1"/>
</dbReference>
<protein>
    <recommendedName>
        <fullName evidence="6">Ribonuclease VapC</fullName>
        <shortName evidence="6">RNase VapC</shortName>
        <ecNumber evidence="6">3.1.-.-</ecNumber>
    </recommendedName>
    <alternativeName>
        <fullName evidence="6">Toxin VapC</fullName>
    </alternativeName>
</protein>
<proteinExistence type="inferred from homology"/>
<keyword evidence="3 6" id="KW-0479">Metal-binding</keyword>
<dbReference type="HAMAP" id="MF_00265">
    <property type="entry name" value="VapC_Nob1"/>
    <property type="match status" value="1"/>
</dbReference>
<keyword evidence="9" id="KW-1185">Reference proteome</keyword>
<keyword evidence="1 6" id="KW-1277">Toxin-antitoxin system</keyword>
<dbReference type="InterPro" id="IPR022907">
    <property type="entry name" value="VapC_family"/>
</dbReference>
<dbReference type="EC" id="3.1.-.-" evidence="6"/>
<feature type="binding site" evidence="6">
    <location>
        <position position="90"/>
    </location>
    <ligand>
        <name>Mg(2+)</name>
        <dbReference type="ChEBI" id="CHEBI:18420"/>
    </ligand>
</feature>
<feature type="domain" description="PIN" evidence="7">
    <location>
        <begin position="2"/>
        <end position="118"/>
    </location>
</feature>
<evidence type="ECO:0000256" key="4">
    <source>
        <dbReference type="ARBA" id="ARBA00022801"/>
    </source>
</evidence>
<comment type="cofactor">
    <cofactor evidence="6">
        <name>Mg(2+)</name>
        <dbReference type="ChEBI" id="CHEBI:18420"/>
    </cofactor>
</comment>
<name>A0ABN2FVI1_9ACTN</name>
<evidence type="ECO:0000313" key="8">
    <source>
        <dbReference type="EMBL" id="GAA1660100.1"/>
    </source>
</evidence>
<evidence type="ECO:0000256" key="6">
    <source>
        <dbReference type="HAMAP-Rule" id="MF_00265"/>
    </source>
</evidence>